<keyword evidence="1" id="KW-1133">Transmembrane helix</keyword>
<proteinExistence type="predicted"/>
<name>A0A392PAD0_9FABA</name>
<evidence type="ECO:0000256" key="1">
    <source>
        <dbReference type="SAM" id="Phobius"/>
    </source>
</evidence>
<evidence type="ECO:0008006" key="4">
    <source>
        <dbReference type="Google" id="ProtNLM"/>
    </source>
</evidence>
<keyword evidence="1" id="KW-0472">Membrane</keyword>
<keyword evidence="3" id="KW-1185">Reference proteome</keyword>
<reference evidence="2 3" key="1">
    <citation type="journal article" date="2018" name="Front. Plant Sci.">
        <title>Red Clover (Trifolium pratense) and Zigzag Clover (T. medium) - A Picture of Genomic Similarities and Differences.</title>
        <authorList>
            <person name="Dluhosova J."/>
            <person name="Istvanek J."/>
            <person name="Nedelnik J."/>
            <person name="Repkova J."/>
        </authorList>
    </citation>
    <scope>NUCLEOTIDE SEQUENCE [LARGE SCALE GENOMIC DNA]</scope>
    <source>
        <strain evidence="3">cv. 10/8</strain>
        <tissue evidence="2">Leaf</tissue>
    </source>
</reference>
<dbReference type="AlphaFoldDB" id="A0A392PAD0"/>
<dbReference type="Proteomes" id="UP000265520">
    <property type="component" value="Unassembled WGS sequence"/>
</dbReference>
<protein>
    <recommendedName>
        <fullName evidence="4">Transmembrane protein</fullName>
    </recommendedName>
</protein>
<accession>A0A392PAD0</accession>
<comment type="caution">
    <text evidence="2">The sequence shown here is derived from an EMBL/GenBank/DDBJ whole genome shotgun (WGS) entry which is preliminary data.</text>
</comment>
<feature type="transmembrane region" description="Helical" evidence="1">
    <location>
        <begin position="93"/>
        <end position="111"/>
    </location>
</feature>
<evidence type="ECO:0000313" key="3">
    <source>
        <dbReference type="Proteomes" id="UP000265520"/>
    </source>
</evidence>
<dbReference type="EMBL" id="LXQA010068267">
    <property type="protein sequence ID" value="MCI08236.1"/>
    <property type="molecule type" value="Genomic_DNA"/>
</dbReference>
<evidence type="ECO:0000313" key="2">
    <source>
        <dbReference type="EMBL" id="MCI08236.1"/>
    </source>
</evidence>
<sequence>MFCLLSLLHYHSSSSSTVQLSLFRSSHSAAVTSPSVIASCRHHSFYVSLQRCSAPLSPLQPSRRRGVFYVPPSSIIFSLKIFRLKFKTVIEDWLIEIVVCVSLAFVLVLGGDDGIWMVMTRRPEAKKTEKPGLLLLLFLCKVKTTAKWRRRTVSGEEGRGRVEDTQSKDYR</sequence>
<organism evidence="2 3">
    <name type="scientific">Trifolium medium</name>
    <dbReference type="NCBI Taxonomy" id="97028"/>
    <lineage>
        <taxon>Eukaryota</taxon>
        <taxon>Viridiplantae</taxon>
        <taxon>Streptophyta</taxon>
        <taxon>Embryophyta</taxon>
        <taxon>Tracheophyta</taxon>
        <taxon>Spermatophyta</taxon>
        <taxon>Magnoliopsida</taxon>
        <taxon>eudicotyledons</taxon>
        <taxon>Gunneridae</taxon>
        <taxon>Pentapetalae</taxon>
        <taxon>rosids</taxon>
        <taxon>fabids</taxon>
        <taxon>Fabales</taxon>
        <taxon>Fabaceae</taxon>
        <taxon>Papilionoideae</taxon>
        <taxon>50 kb inversion clade</taxon>
        <taxon>NPAAA clade</taxon>
        <taxon>Hologalegina</taxon>
        <taxon>IRL clade</taxon>
        <taxon>Trifolieae</taxon>
        <taxon>Trifolium</taxon>
    </lineage>
</organism>
<keyword evidence="1" id="KW-0812">Transmembrane</keyword>